<dbReference type="EMBL" id="JAQOSK010000001">
    <property type="protein sequence ID" value="MDC2953221.1"/>
    <property type="molecule type" value="Genomic_DNA"/>
</dbReference>
<dbReference type="PANTHER" id="PTHR43272">
    <property type="entry name" value="LONG-CHAIN-FATTY-ACID--COA LIGASE"/>
    <property type="match status" value="1"/>
</dbReference>
<comment type="caution">
    <text evidence="4">The sequence shown here is derived from an EMBL/GenBank/DDBJ whole genome shotgun (WGS) entry which is preliminary data.</text>
</comment>
<evidence type="ECO:0000313" key="5">
    <source>
        <dbReference type="Proteomes" id="UP001221328"/>
    </source>
</evidence>
<dbReference type="Proteomes" id="UP001221328">
    <property type="component" value="Unassembled WGS sequence"/>
</dbReference>
<dbReference type="SUPFAM" id="SSF56801">
    <property type="entry name" value="Acetyl-CoA synthetase-like"/>
    <property type="match status" value="1"/>
</dbReference>
<protein>
    <submittedName>
        <fullName evidence="4">Long-chain fatty acid--CoA ligase</fullName>
    </submittedName>
</protein>
<organism evidence="4 5">
    <name type="scientific">Streptomyces gilvifuscus</name>
    <dbReference type="NCBI Taxonomy" id="1550617"/>
    <lineage>
        <taxon>Bacteria</taxon>
        <taxon>Bacillati</taxon>
        <taxon>Actinomycetota</taxon>
        <taxon>Actinomycetes</taxon>
        <taxon>Kitasatosporales</taxon>
        <taxon>Streptomycetaceae</taxon>
        <taxon>Streptomyces</taxon>
    </lineage>
</organism>
<evidence type="ECO:0000256" key="2">
    <source>
        <dbReference type="ARBA" id="ARBA00022840"/>
    </source>
</evidence>
<gene>
    <name evidence="4" type="ORF">PO587_01990</name>
</gene>
<dbReference type="PROSITE" id="PS00455">
    <property type="entry name" value="AMP_BINDING"/>
    <property type="match status" value="1"/>
</dbReference>
<feature type="domain" description="AMP-dependent synthetase/ligase" evidence="3">
    <location>
        <begin position="31"/>
        <end position="429"/>
    </location>
</feature>
<dbReference type="InterPro" id="IPR042099">
    <property type="entry name" value="ANL_N_sf"/>
</dbReference>
<dbReference type="Pfam" id="PF00501">
    <property type="entry name" value="AMP-binding"/>
    <property type="match status" value="1"/>
</dbReference>
<dbReference type="Pfam" id="PF23562">
    <property type="entry name" value="AMP-binding_C_3"/>
    <property type="match status" value="1"/>
</dbReference>
<name>A0ABT5FL31_9ACTN</name>
<keyword evidence="4" id="KW-0436">Ligase</keyword>
<dbReference type="InterPro" id="IPR000873">
    <property type="entry name" value="AMP-dep_synth/lig_dom"/>
</dbReference>
<proteinExistence type="predicted"/>
<evidence type="ECO:0000259" key="3">
    <source>
        <dbReference type="Pfam" id="PF00501"/>
    </source>
</evidence>
<dbReference type="Gene3D" id="3.40.50.12780">
    <property type="entry name" value="N-terminal domain of ligase-like"/>
    <property type="match status" value="1"/>
</dbReference>
<dbReference type="GO" id="GO:0016874">
    <property type="term" value="F:ligase activity"/>
    <property type="evidence" value="ECO:0007669"/>
    <property type="project" value="UniProtKB-KW"/>
</dbReference>
<dbReference type="InterPro" id="IPR020845">
    <property type="entry name" value="AMP-binding_CS"/>
</dbReference>
<dbReference type="PANTHER" id="PTHR43272:SF33">
    <property type="entry name" value="AMP-BINDING DOMAIN-CONTAINING PROTEIN-RELATED"/>
    <property type="match status" value="1"/>
</dbReference>
<dbReference type="RefSeq" id="WP_272173857.1">
    <property type="nucleotide sequence ID" value="NZ_JAQOSK010000001.1"/>
</dbReference>
<dbReference type="CDD" id="cd05907">
    <property type="entry name" value="VL_LC_FACS_like"/>
    <property type="match status" value="1"/>
</dbReference>
<keyword evidence="1" id="KW-0547">Nucleotide-binding</keyword>
<keyword evidence="5" id="KW-1185">Reference proteome</keyword>
<sequence>MEEPSHADTWYTPAKYVTSPRANATDDIVDNALHRPDHEAFARKVDGGWRTVTSREFADEVQALAAGLMAAGIAPGDRIALMSGSRYEWMLCDFAIWTAGAVSVPVYETSSPAQVEWILRDSGARAAFVEGEERARVVTAAGADWVGEVWRMDGGLGRLAELGRSVPRELVERRRRAVGADRPATVVYTSGTTGRPRGCLISHGNLVAEVRNVAAADGITENVLTDRTTLLVFLPPAHVLARVVALAAVHNGAQVAHTGDLEHLTTELRTYRPTLLLAVPRIFEKLRNTAQRTAVAGGHARMFRAAEATAVAYSEALDRGGPGLWLRVRRRVFDRLVFRKLRAALGGRVAWACSGGAPLGAGLGHFMRGAGVTVLEGWGLTETTSGVTLNLPAAQRVGSVGRPLPGCAVRIGPGGEVLVKGPNVFGGYLHDEEATAEAFDDDGWFRTGDVGELDDGYLTVTGRKKDLIVTAVGKNVAPAPLEDRLRAHWLIDQCVLVGDRRPYIGALITLDPEFLTWWGREHDRSWAGGVAELRDDPELRSAVQAAVDEANRTVSAAESIRRFRILGRGFAVGEELTPSQKVRRGYVTTKFAADIEALYAPPG</sequence>
<reference evidence="4 5" key="1">
    <citation type="journal article" date="2015" name="Int. J. Syst. Evol. Microbiol.">
        <title>Streptomyces gilvifuscus sp. nov., an actinomycete that produces antibacterial compounds isolated from soil.</title>
        <authorList>
            <person name="Nguyen T.M."/>
            <person name="Kim J."/>
        </authorList>
    </citation>
    <scope>NUCLEOTIDE SEQUENCE [LARGE SCALE GENOMIC DNA]</scope>
    <source>
        <strain evidence="4 5">T113</strain>
    </source>
</reference>
<evidence type="ECO:0000313" key="4">
    <source>
        <dbReference type="EMBL" id="MDC2953221.1"/>
    </source>
</evidence>
<keyword evidence="2" id="KW-0067">ATP-binding</keyword>
<accession>A0ABT5FL31</accession>
<evidence type="ECO:0000256" key="1">
    <source>
        <dbReference type="ARBA" id="ARBA00022741"/>
    </source>
</evidence>